<dbReference type="InParanoid" id="A0A0C3GB69"/>
<evidence type="ECO:0000313" key="3">
    <source>
        <dbReference type="Proteomes" id="UP000054166"/>
    </source>
</evidence>
<organism evidence="2 3">
    <name type="scientific">Piloderma croceum (strain F 1598)</name>
    <dbReference type="NCBI Taxonomy" id="765440"/>
    <lineage>
        <taxon>Eukaryota</taxon>
        <taxon>Fungi</taxon>
        <taxon>Dikarya</taxon>
        <taxon>Basidiomycota</taxon>
        <taxon>Agaricomycotina</taxon>
        <taxon>Agaricomycetes</taxon>
        <taxon>Agaricomycetidae</taxon>
        <taxon>Atheliales</taxon>
        <taxon>Atheliaceae</taxon>
        <taxon>Piloderma</taxon>
    </lineage>
</organism>
<feature type="compositionally biased region" description="Low complexity" evidence="1">
    <location>
        <begin position="160"/>
        <end position="172"/>
    </location>
</feature>
<feature type="region of interest" description="Disordered" evidence="1">
    <location>
        <begin position="155"/>
        <end position="185"/>
    </location>
</feature>
<dbReference type="Proteomes" id="UP000054166">
    <property type="component" value="Unassembled WGS sequence"/>
</dbReference>
<keyword evidence="3" id="KW-1185">Reference proteome</keyword>
<dbReference type="HOGENOM" id="CLU_1027166_0_0_1"/>
<accession>A0A0C3GB69</accession>
<protein>
    <submittedName>
        <fullName evidence="2">Uncharacterized protein</fullName>
    </submittedName>
</protein>
<reference evidence="3" key="2">
    <citation type="submission" date="2015-01" db="EMBL/GenBank/DDBJ databases">
        <title>Evolutionary Origins and Diversification of the Mycorrhizal Mutualists.</title>
        <authorList>
            <consortium name="DOE Joint Genome Institute"/>
            <consortium name="Mycorrhizal Genomics Consortium"/>
            <person name="Kohler A."/>
            <person name="Kuo A."/>
            <person name="Nagy L.G."/>
            <person name="Floudas D."/>
            <person name="Copeland A."/>
            <person name="Barry K.W."/>
            <person name="Cichocki N."/>
            <person name="Veneault-Fourrey C."/>
            <person name="LaButti K."/>
            <person name="Lindquist E.A."/>
            <person name="Lipzen A."/>
            <person name="Lundell T."/>
            <person name="Morin E."/>
            <person name="Murat C."/>
            <person name="Riley R."/>
            <person name="Ohm R."/>
            <person name="Sun H."/>
            <person name="Tunlid A."/>
            <person name="Henrissat B."/>
            <person name="Grigoriev I.V."/>
            <person name="Hibbett D.S."/>
            <person name="Martin F."/>
        </authorList>
    </citation>
    <scope>NUCLEOTIDE SEQUENCE [LARGE SCALE GENOMIC DNA]</scope>
    <source>
        <strain evidence="3">F 1598</strain>
    </source>
</reference>
<gene>
    <name evidence="2" type="ORF">PILCRDRAFT_85693</name>
</gene>
<dbReference type="EMBL" id="KN832978">
    <property type="protein sequence ID" value="KIM87876.1"/>
    <property type="molecule type" value="Genomic_DNA"/>
</dbReference>
<evidence type="ECO:0000256" key="1">
    <source>
        <dbReference type="SAM" id="MobiDB-lite"/>
    </source>
</evidence>
<sequence>MSVQAICLVTAPTVKELAEDHDGIIYQQEETILFYGFVIPRGQLNDIVSKLYQELVDPTPGPVTNGFATLYISESLEDLCDVPYVAFETVRRSRGLPAEKMMCIGDSSRPFRLETKALSIIAEKLGMQPNDVEWCFANMEKEHVVDYARDLERSIDSSDSDTSSVNSLSTTESSDEPLTDHDGQSTHDAYVVHAGESLDQVSNGTSCLNLKFFKVLTCTSMVIQNDVFKAFWHDTDPFRARFAKSPYHSSRLVLQPTVRPQFAFPLQLYTY</sequence>
<evidence type="ECO:0000313" key="2">
    <source>
        <dbReference type="EMBL" id="KIM87876.1"/>
    </source>
</evidence>
<reference evidence="2 3" key="1">
    <citation type="submission" date="2014-04" db="EMBL/GenBank/DDBJ databases">
        <authorList>
            <consortium name="DOE Joint Genome Institute"/>
            <person name="Kuo A."/>
            <person name="Tarkka M."/>
            <person name="Buscot F."/>
            <person name="Kohler A."/>
            <person name="Nagy L.G."/>
            <person name="Floudas D."/>
            <person name="Copeland A."/>
            <person name="Barry K.W."/>
            <person name="Cichocki N."/>
            <person name="Veneault-Fourrey C."/>
            <person name="LaButti K."/>
            <person name="Lindquist E.A."/>
            <person name="Lipzen A."/>
            <person name="Lundell T."/>
            <person name="Morin E."/>
            <person name="Murat C."/>
            <person name="Sun H."/>
            <person name="Tunlid A."/>
            <person name="Henrissat B."/>
            <person name="Grigoriev I.V."/>
            <person name="Hibbett D.S."/>
            <person name="Martin F."/>
            <person name="Nordberg H.P."/>
            <person name="Cantor M.N."/>
            <person name="Hua S.X."/>
        </authorList>
    </citation>
    <scope>NUCLEOTIDE SEQUENCE [LARGE SCALE GENOMIC DNA]</scope>
    <source>
        <strain evidence="2 3">F 1598</strain>
    </source>
</reference>
<proteinExistence type="predicted"/>
<name>A0A0C3GB69_PILCF</name>
<dbReference type="AlphaFoldDB" id="A0A0C3GB69"/>